<dbReference type="GO" id="GO:0008887">
    <property type="term" value="F:glycerate kinase activity"/>
    <property type="evidence" value="ECO:0007669"/>
    <property type="project" value="UniProtKB-UniRule"/>
</dbReference>
<dbReference type="PANTHER" id="PTHR21599:SF0">
    <property type="entry name" value="GLYCERATE KINASE"/>
    <property type="match status" value="1"/>
</dbReference>
<dbReference type="RefSeq" id="WP_221335963.1">
    <property type="nucleotide sequence ID" value="NZ_BAABIX010000009.1"/>
</dbReference>
<evidence type="ECO:0000313" key="6">
    <source>
        <dbReference type="Proteomes" id="UP000578449"/>
    </source>
</evidence>
<dbReference type="GO" id="GO:0031388">
    <property type="term" value="P:organic acid phosphorylation"/>
    <property type="evidence" value="ECO:0007669"/>
    <property type="project" value="UniProtKB-UniRule"/>
</dbReference>
<dbReference type="Gene3D" id="3.90.1510.10">
    <property type="entry name" value="Glycerate kinase, domain 2"/>
    <property type="match status" value="1"/>
</dbReference>
<sequence>MAETSGRNGHVVIAPDKFKGSLSATQVARRVAAGLGPEVRSVCLPVADGGDGTVDAVVAFGYSRIEAEVTGPTGERITAAYAWHPGDGEAPPTAVVELAEASGLRRLPPAEAGPGQAAVPGAHEGVRLAPLTATSRGTGDLIAAAVRRGARRVVLGLGGSACTDGGTGMMAALGVRFLDAEGAELPPGGGALTSLAAIDTAGLLPELAGVEFVVASDVDNPLLGPHGAAAVYGPQKGATSEDVRVLEAGLARLAAVAAHTHGLVGAAEHDGIVRSMGVAAEPGAGAAGGVGFAALAFLRAQVRPGIEYLLELLGFAEHLEGARLVITGEGALDEQTLRGKAPAGVAARAVKAGVPVVAVCGRRTLGDEELRAAGIVAAYALTDIEPDTARCIAEAGPLLERLVAERVRGAHAV</sequence>
<dbReference type="Gene3D" id="3.40.50.10350">
    <property type="entry name" value="Glycerate kinase, domain 1"/>
    <property type="match status" value="1"/>
</dbReference>
<dbReference type="Pfam" id="PF02595">
    <property type="entry name" value="Gly_kinase"/>
    <property type="match status" value="1"/>
</dbReference>
<dbReference type="EC" id="2.7.1.31" evidence="5"/>
<dbReference type="Proteomes" id="UP000578449">
    <property type="component" value="Unassembled WGS sequence"/>
</dbReference>
<dbReference type="AlphaFoldDB" id="A0A840P305"/>
<dbReference type="InterPro" id="IPR036129">
    <property type="entry name" value="Glycerate_kinase_sf"/>
</dbReference>
<reference evidence="5 6" key="1">
    <citation type="submission" date="2020-08" db="EMBL/GenBank/DDBJ databases">
        <title>Genomic Encyclopedia of Type Strains, Phase IV (KMG-IV): sequencing the most valuable type-strain genomes for metagenomic binning, comparative biology and taxonomic classification.</title>
        <authorList>
            <person name="Goeker M."/>
        </authorList>
    </citation>
    <scope>NUCLEOTIDE SEQUENCE [LARGE SCALE GENOMIC DNA]</scope>
    <source>
        <strain evidence="5 6">DSM 45615</strain>
    </source>
</reference>
<comment type="caution">
    <text evidence="5">The sequence shown here is derived from an EMBL/GenBank/DDBJ whole genome shotgun (WGS) entry which is preliminary data.</text>
</comment>
<evidence type="ECO:0000256" key="1">
    <source>
        <dbReference type="ARBA" id="ARBA00006284"/>
    </source>
</evidence>
<evidence type="ECO:0000256" key="2">
    <source>
        <dbReference type="ARBA" id="ARBA00022679"/>
    </source>
</evidence>
<evidence type="ECO:0000256" key="4">
    <source>
        <dbReference type="PIRNR" id="PIRNR006078"/>
    </source>
</evidence>
<proteinExistence type="inferred from homology"/>
<keyword evidence="6" id="KW-1185">Reference proteome</keyword>
<evidence type="ECO:0000256" key="3">
    <source>
        <dbReference type="ARBA" id="ARBA00022777"/>
    </source>
</evidence>
<keyword evidence="3 4" id="KW-0418">Kinase</keyword>
<gene>
    <name evidence="5" type="ORF">HNP84_001340</name>
</gene>
<name>A0A840P305_9ACTN</name>
<keyword evidence="2 4" id="KW-0808">Transferase</keyword>
<dbReference type="PIRSF" id="PIRSF006078">
    <property type="entry name" value="GlxK"/>
    <property type="match status" value="1"/>
</dbReference>
<dbReference type="PROSITE" id="PS50194">
    <property type="entry name" value="FILAMIN_REPEAT"/>
    <property type="match status" value="1"/>
</dbReference>
<accession>A0A840P305</accession>
<dbReference type="PANTHER" id="PTHR21599">
    <property type="entry name" value="GLYCERATE KINASE"/>
    <property type="match status" value="1"/>
</dbReference>
<dbReference type="InterPro" id="IPR017868">
    <property type="entry name" value="Filamin/ABP280_repeat-like"/>
</dbReference>
<dbReference type="InterPro" id="IPR018197">
    <property type="entry name" value="Glycerate_kinase_RE-like"/>
</dbReference>
<comment type="similarity">
    <text evidence="1 4">Belongs to the glycerate kinase type-1 family.</text>
</comment>
<dbReference type="SUPFAM" id="SSF110738">
    <property type="entry name" value="Glycerate kinase I"/>
    <property type="match status" value="1"/>
</dbReference>
<evidence type="ECO:0000313" key="5">
    <source>
        <dbReference type="EMBL" id="MBB5131627.1"/>
    </source>
</evidence>
<dbReference type="NCBIfam" id="TIGR00045">
    <property type="entry name" value="glycerate kinase"/>
    <property type="match status" value="1"/>
</dbReference>
<organism evidence="5 6">
    <name type="scientific">Thermocatellispora tengchongensis</name>
    <dbReference type="NCBI Taxonomy" id="1073253"/>
    <lineage>
        <taxon>Bacteria</taxon>
        <taxon>Bacillati</taxon>
        <taxon>Actinomycetota</taxon>
        <taxon>Actinomycetes</taxon>
        <taxon>Streptosporangiales</taxon>
        <taxon>Streptosporangiaceae</taxon>
        <taxon>Thermocatellispora</taxon>
    </lineage>
</organism>
<dbReference type="EMBL" id="JACHGN010000003">
    <property type="protein sequence ID" value="MBB5131627.1"/>
    <property type="molecule type" value="Genomic_DNA"/>
</dbReference>
<dbReference type="InterPro" id="IPR018193">
    <property type="entry name" value="Glyc_kinase_flavodox-like_fold"/>
</dbReference>
<dbReference type="InterPro" id="IPR004381">
    <property type="entry name" value="Glycerate_kinase"/>
</dbReference>
<protein>
    <submittedName>
        <fullName evidence="5">Glycerate kinase</fullName>
        <ecNumber evidence="5">2.7.1.31</ecNumber>
    </submittedName>
</protein>